<evidence type="ECO:0000313" key="3">
    <source>
        <dbReference type="EMBL" id="KAJ3697634.1"/>
    </source>
</evidence>
<evidence type="ECO:0000256" key="2">
    <source>
        <dbReference type="SAM" id="Phobius"/>
    </source>
</evidence>
<feature type="compositionally biased region" description="Polar residues" evidence="1">
    <location>
        <begin position="72"/>
        <end position="81"/>
    </location>
</feature>
<feature type="compositionally biased region" description="Polar residues" evidence="1">
    <location>
        <begin position="49"/>
        <end position="61"/>
    </location>
</feature>
<keyword evidence="2" id="KW-1133">Transmembrane helix</keyword>
<dbReference type="AlphaFoldDB" id="A0AAD5ZH78"/>
<feature type="transmembrane region" description="Helical" evidence="2">
    <location>
        <begin position="150"/>
        <end position="166"/>
    </location>
</feature>
<comment type="caution">
    <text evidence="3">The sequence shown here is derived from an EMBL/GenBank/DDBJ whole genome shotgun (WGS) entry which is preliminary data.</text>
</comment>
<reference evidence="3 4" key="1">
    <citation type="journal article" date="2022" name="Cell">
        <title>Repeat-based holocentromeres influence genome architecture and karyotype evolution.</title>
        <authorList>
            <person name="Hofstatter P.G."/>
            <person name="Thangavel G."/>
            <person name="Lux T."/>
            <person name="Neumann P."/>
            <person name="Vondrak T."/>
            <person name="Novak P."/>
            <person name="Zhang M."/>
            <person name="Costa L."/>
            <person name="Castellani M."/>
            <person name="Scott A."/>
            <person name="Toegelov H."/>
            <person name="Fuchs J."/>
            <person name="Mata-Sucre Y."/>
            <person name="Dias Y."/>
            <person name="Vanzela A.L.L."/>
            <person name="Huettel B."/>
            <person name="Almeida C.C.S."/>
            <person name="Simkova H."/>
            <person name="Souza G."/>
            <person name="Pedrosa-Harand A."/>
            <person name="Macas J."/>
            <person name="Mayer K.F.X."/>
            <person name="Houben A."/>
            <person name="Marques A."/>
        </authorList>
    </citation>
    <scope>NUCLEOTIDE SEQUENCE [LARGE SCALE GENOMIC DNA]</scope>
    <source>
        <strain evidence="3">RhyTen1mFocal</strain>
    </source>
</reference>
<sequence length="262" mass="27734">MLVINQSPTGALSGRRLPPATPPLFSGPKSAFRKARCGTSRPRIVLLSSPDNAGPTTSGRTQPPPPAAPSTIGGSPQQPVSLTEEGVPLEGVIRIEKPGDGGIYQKIQSWGQIGLLAGGDVLCLLIFSAIGRFSHGLPFLDLETLKTADPFVAGWILSAYFFGAYGDDGKGKNGGTSAVFAAAKSWAVGIPLGIGIRAAKLGHVPATPFILVTMGSTSVLLILWRFIASKILSGDQKQQNDDYRRGNPFELFELLTSLVRRW</sequence>
<feature type="region of interest" description="Disordered" evidence="1">
    <location>
        <begin position="1"/>
        <end position="81"/>
    </location>
</feature>
<keyword evidence="4" id="KW-1185">Reference proteome</keyword>
<accession>A0AAD5ZH78</accession>
<dbReference type="PANTHER" id="PTHR35283">
    <property type="entry name" value="T12C22.21 PROTEIN"/>
    <property type="match status" value="1"/>
</dbReference>
<feature type="transmembrane region" description="Helical" evidence="2">
    <location>
        <begin position="178"/>
        <end position="196"/>
    </location>
</feature>
<dbReference type="InterPro" id="IPR021414">
    <property type="entry name" value="DUF3054"/>
</dbReference>
<feature type="transmembrane region" description="Helical" evidence="2">
    <location>
        <begin position="113"/>
        <end position="130"/>
    </location>
</feature>
<evidence type="ECO:0000313" key="4">
    <source>
        <dbReference type="Proteomes" id="UP001210211"/>
    </source>
</evidence>
<dbReference type="Pfam" id="PF11255">
    <property type="entry name" value="DUF3054"/>
    <property type="match status" value="1"/>
</dbReference>
<keyword evidence="2" id="KW-0472">Membrane</keyword>
<keyword evidence="2" id="KW-0812">Transmembrane</keyword>
<dbReference type="PANTHER" id="PTHR35283:SF3">
    <property type="entry name" value="T12C22.21 PROTEIN"/>
    <property type="match status" value="1"/>
</dbReference>
<feature type="compositionally biased region" description="Polar residues" evidence="1">
    <location>
        <begin position="1"/>
        <end position="10"/>
    </location>
</feature>
<feature type="transmembrane region" description="Helical" evidence="2">
    <location>
        <begin position="208"/>
        <end position="227"/>
    </location>
</feature>
<name>A0AAD5ZH78_9POAL</name>
<gene>
    <name evidence="3" type="ORF">LUZ61_001339</name>
</gene>
<dbReference type="Proteomes" id="UP001210211">
    <property type="component" value="Unassembled WGS sequence"/>
</dbReference>
<organism evidence="3 4">
    <name type="scientific">Rhynchospora tenuis</name>
    <dbReference type="NCBI Taxonomy" id="198213"/>
    <lineage>
        <taxon>Eukaryota</taxon>
        <taxon>Viridiplantae</taxon>
        <taxon>Streptophyta</taxon>
        <taxon>Embryophyta</taxon>
        <taxon>Tracheophyta</taxon>
        <taxon>Spermatophyta</taxon>
        <taxon>Magnoliopsida</taxon>
        <taxon>Liliopsida</taxon>
        <taxon>Poales</taxon>
        <taxon>Cyperaceae</taxon>
        <taxon>Cyperoideae</taxon>
        <taxon>Rhynchosporeae</taxon>
        <taxon>Rhynchospora</taxon>
    </lineage>
</organism>
<proteinExistence type="predicted"/>
<dbReference type="EMBL" id="JAMRDG010000001">
    <property type="protein sequence ID" value="KAJ3697634.1"/>
    <property type="molecule type" value="Genomic_DNA"/>
</dbReference>
<protein>
    <submittedName>
        <fullName evidence="3">Uncharacterized protein</fullName>
    </submittedName>
</protein>
<evidence type="ECO:0000256" key="1">
    <source>
        <dbReference type="SAM" id="MobiDB-lite"/>
    </source>
</evidence>